<dbReference type="InterPro" id="IPR024230">
    <property type="entry name" value="GspL_cyto_dom"/>
</dbReference>
<dbReference type="OrthoDB" id="8557903at2"/>
<dbReference type="Proteomes" id="UP000487350">
    <property type="component" value="Unassembled WGS sequence"/>
</dbReference>
<dbReference type="Gene3D" id="3.30.420.380">
    <property type="match status" value="1"/>
</dbReference>
<dbReference type="InterPro" id="IPR007812">
    <property type="entry name" value="T2SS_protein-GspL"/>
</dbReference>
<proteinExistence type="predicted"/>
<gene>
    <name evidence="2" type="ORF">GHT07_16550</name>
</gene>
<keyword evidence="3" id="KW-1185">Reference proteome</keyword>
<evidence type="ECO:0000313" key="2">
    <source>
        <dbReference type="EMBL" id="MRD48899.1"/>
    </source>
</evidence>
<dbReference type="AlphaFoldDB" id="A0A844BBE1"/>
<comment type="caution">
    <text evidence="2">The sequence shown here is derived from an EMBL/GenBank/DDBJ whole genome shotgun (WGS) entry which is preliminary data.</text>
</comment>
<dbReference type="RefSeq" id="WP_153586212.1">
    <property type="nucleotide sequence ID" value="NZ_WJBU01000016.1"/>
</dbReference>
<feature type="domain" description="GspL cytoplasmic actin-ATPase-like" evidence="1">
    <location>
        <begin position="14"/>
        <end position="142"/>
    </location>
</feature>
<evidence type="ECO:0000313" key="3">
    <source>
        <dbReference type="Proteomes" id="UP000487350"/>
    </source>
</evidence>
<reference evidence="2 3" key="1">
    <citation type="submission" date="2019-11" db="EMBL/GenBank/DDBJ databases">
        <title>Caenimonas koreensis gen. nov., sp. nov., isolated from activated sludge.</title>
        <authorList>
            <person name="Seung H.R."/>
        </authorList>
    </citation>
    <scope>NUCLEOTIDE SEQUENCE [LARGE SCALE GENOMIC DNA]</scope>
    <source>
        <strain evidence="2 3">EMB320</strain>
    </source>
</reference>
<name>A0A844BBE1_9BURK</name>
<dbReference type="GO" id="GO:0015627">
    <property type="term" value="C:type II protein secretion system complex"/>
    <property type="evidence" value="ECO:0007669"/>
    <property type="project" value="InterPro"/>
</dbReference>
<dbReference type="Pfam" id="PF05134">
    <property type="entry name" value="T2SSL"/>
    <property type="match status" value="1"/>
</dbReference>
<dbReference type="NCBIfam" id="TIGR01709">
    <property type="entry name" value="typeII_sec_gspL"/>
    <property type="match status" value="1"/>
</dbReference>
<dbReference type="SUPFAM" id="SSF53067">
    <property type="entry name" value="Actin-like ATPase domain"/>
    <property type="match status" value="1"/>
</dbReference>
<accession>A0A844BBE1</accession>
<sequence>MSALIVFLPQHAATASTEFEYVLTHDGSAIADHGAALATLLPATTRAGSEVVAIVPAALLSWHRVELPKGTAAGSPRMRAVLEGALEDQLLDEPEALHFALQPQARAGEPAWVATCDRAWLRAAVVALEAAERPAARIVPEFAPEGVTTFYAVGQADQPMVVVAGTEGVTAVPLSTQVLPLLPALADDTPCIAEPAVAEIAEQVLQRRPELRHPSGRWMRAAQSDWDLAQFEFSSSGRARAWKKMGTAWADILSAPQWKPARWGAVALVVINLLAMNAWAWRERSALDQKREAIRTTLTETFPQVKVVVDAPLQMQRELTALRLATGTSSGNDLESMLGALSAAAPAQRALTSIEYSNGELRVRGMALPAEEARTLASSLKAQGFTANTQGEALAITAGSAR</sequence>
<dbReference type="EMBL" id="WJBU01000016">
    <property type="protein sequence ID" value="MRD48899.1"/>
    <property type="molecule type" value="Genomic_DNA"/>
</dbReference>
<organism evidence="2 3">
    <name type="scientific">Caenimonas koreensis DSM 17982</name>
    <dbReference type="NCBI Taxonomy" id="1121255"/>
    <lineage>
        <taxon>Bacteria</taxon>
        <taxon>Pseudomonadati</taxon>
        <taxon>Pseudomonadota</taxon>
        <taxon>Betaproteobacteria</taxon>
        <taxon>Burkholderiales</taxon>
        <taxon>Comamonadaceae</taxon>
        <taxon>Caenimonas</taxon>
    </lineage>
</organism>
<dbReference type="InterPro" id="IPR043129">
    <property type="entry name" value="ATPase_NBD"/>
</dbReference>
<dbReference type="GO" id="GO:0009276">
    <property type="term" value="C:Gram-negative-bacterium-type cell wall"/>
    <property type="evidence" value="ECO:0007669"/>
    <property type="project" value="InterPro"/>
</dbReference>
<evidence type="ECO:0000259" key="1">
    <source>
        <dbReference type="Pfam" id="PF05134"/>
    </source>
</evidence>
<dbReference type="GO" id="GO:0015628">
    <property type="term" value="P:protein secretion by the type II secretion system"/>
    <property type="evidence" value="ECO:0007669"/>
    <property type="project" value="InterPro"/>
</dbReference>
<protein>
    <submittedName>
        <fullName evidence="2">General secretion pathway protein GspL</fullName>
    </submittedName>
</protein>
<dbReference type="PIRSF" id="PIRSF015761">
    <property type="entry name" value="Protein_L"/>
    <property type="match status" value="1"/>
</dbReference>